<keyword evidence="2" id="KW-1185">Reference proteome</keyword>
<name>M4BJA3_HYAAE</name>
<reference evidence="2" key="1">
    <citation type="journal article" date="2010" name="Science">
        <title>Signatures of adaptation to obligate biotrophy in the Hyaloperonospora arabidopsidis genome.</title>
        <authorList>
            <person name="Baxter L."/>
            <person name="Tripathy S."/>
            <person name="Ishaque N."/>
            <person name="Boot N."/>
            <person name="Cabral A."/>
            <person name="Kemen E."/>
            <person name="Thines M."/>
            <person name="Ah-Fong A."/>
            <person name="Anderson R."/>
            <person name="Badejoko W."/>
            <person name="Bittner-Eddy P."/>
            <person name="Boore J.L."/>
            <person name="Chibucos M.C."/>
            <person name="Coates M."/>
            <person name="Dehal P."/>
            <person name="Delehaunty K."/>
            <person name="Dong S."/>
            <person name="Downton P."/>
            <person name="Dumas B."/>
            <person name="Fabro G."/>
            <person name="Fronick C."/>
            <person name="Fuerstenberg S.I."/>
            <person name="Fulton L."/>
            <person name="Gaulin E."/>
            <person name="Govers F."/>
            <person name="Hughes L."/>
            <person name="Humphray S."/>
            <person name="Jiang R.H."/>
            <person name="Judelson H."/>
            <person name="Kamoun S."/>
            <person name="Kyung K."/>
            <person name="Meijer H."/>
            <person name="Minx P."/>
            <person name="Morris P."/>
            <person name="Nelson J."/>
            <person name="Phuntumart V."/>
            <person name="Qutob D."/>
            <person name="Rehmany A."/>
            <person name="Rougon-Cardoso A."/>
            <person name="Ryden P."/>
            <person name="Torto-Alalibo T."/>
            <person name="Studholme D."/>
            <person name="Wang Y."/>
            <person name="Win J."/>
            <person name="Wood J."/>
            <person name="Clifton S.W."/>
            <person name="Rogers J."/>
            <person name="Van den Ackerveken G."/>
            <person name="Jones J.D."/>
            <person name="McDowell J.M."/>
            <person name="Beynon J."/>
            <person name="Tyler B.M."/>
        </authorList>
    </citation>
    <scope>NUCLEOTIDE SEQUENCE [LARGE SCALE GENOMIC DNA]</scope>
    <source>
        <strain evidence="2">Emoy2</strain>
    </source>
</reference>
<evidence type="ECO:0000313" key="1">
    <source>
        <dbReference type="EnsemblProtists" id="HpaP806481"/>
    </source>
</evidence>
<accession>M4BJA3</accession>
<proteinExistence type="predicted"/>
<organism evidence="1 2">
    <name type="scientific">Hyaloperonospora arabidopsidis (strain Emoy2)</name>
    <name type="common">Downy mildew agent</name>
    <name type="synonym">Peronospora arabidopsidis</name>
    <dbReference type="NCBI Taxonomy" id="559515"/>
    <lineage>
        <taxon>Eukaryota</taxon>
        <taxon>Sar</taxon>
        <taxon>Stramenopiles</taxon>
        <taxon>Oomycota</taxon>
        <taxon>Peronosporomycetes</taxon>
        <taxon>Peronosporales</taxon>
        <taxon>Peronosporaceae</taxon>
        <taxon>Hyaloperonospora</taxon>
    </lineage>
</organism>
<sequence length="50" mass="5464">MAPARIACDARGRDRAGGCSASDCERLWSFLLIEMTRASSLRDCGRMKTA</sequence>
<dbReference type="AlphaFoldDB" id="M4BJA3"/>
<dbReference type="HOGENOM" id="CLU_3128311_0_0_1"/>
<dbReference type="Proteomes" id="UP000011713">
    <property type="component" value="Unassembled WGS sequence"/>
</dbReference>
<dbReference type="InParanoid" id="M4BJA3"/>
<dbReference type="EnsemblProtists" id="HpaT806481">
    <property type="protein sequence ID" value="HpaP806481"/>
    <property type="gene ID" value="HpaG806481"/>
</dbReference>
<protein>
    <submittedName>
        <fullName evidence="1">Uncharacterized protein</fullName>
    </submittedName>
</protein>
<reference evidence="1" key="2">
    <citation type="submission" date="2015-06" db="UniProtKB">
        <authorList>
            <consortium name="EnsemblProtists"/>
        </authorList>
    </citation>
    <scope>IDENTIFICATION</scope>
    <source>
        <strain evidence="1">Emoy2</strain>
    </source>
</reference>
<evidence type="ECO:0000313" key="2">
    <source>
        <dbReference type="Proteomes" id="UP000011713"/>
    </source>
</evidence>
<dbReference type="VEuPathDB" id="FungiDB:HpaG806481"/>
<dbReference type="EMBL" id="JH598320">
    <property type="status" value="NOT_ANNOTATED_CDS"/>
    <property type="molecule type" value="Genomic_DNA"/>
</dbReference>